<proteinExistence type="inferred from homology"/>
<dbReference type="PANTHER" id="PTHR22912:SF217">
    <property type="entry name" value="DIHYDROLIPOYL DEHYDROGENASE"/>
    <property type="match status" value="1"/>
</dbReference>
<dbReference type="EMBL" id="CASHTH010002868">
    <property type="protein sequence ID" value="CAI8036403.1"/>
    <property type="molecule type" value="Genomic_DNA"/>
</dbReference>
<evidence type="ECO:0000256" key="7">
    <source>
        <dbReference type="ARBA" id="ARBA00023027"/>
    </source>
</evidence>
<evidence type="ECO:0000256" key="8">
    <source>
        <dbReference type="ARBA" id="ARBA00023157"/>
    </source>
</evidence>
<feature type="domain" description="FAD/NAD(P)-binding" evidence="12">
    <location>
        <begin position="3"/>
        <end position="122"/>
    </location>
</feature>
<evidence type="ECO:0000256" key="9">
    <source>
        <dbReference type="ARBA" id="ARBA00023284"/>
    </source>
</evidence>
<dbReference type="InterPro" id="IPR036188">
    <property type="entry name" value="FAD/NAD-bd_sf"/>
</dbReference>
<dbReference type="SUPFAM" id="SSF51905">
    <property type="entry name" value="FAD/NAD(P)-binding domain"/>
    <property type="match status" value="1"/>
</dbReference>
<dbReference type="Pfam" id="PF07992">
    <property type="entry name" value="Pyr_redox_2"/>
    <property type="match status" value="1"/>
</dbReference>
<evidence type="ECO:0000313" key="14">
    <source>
        <dbReference type="Proteomes" id="UP001174909"/>
    </source>
</evidence>
<dbReference type="EC" id="1.8.1.4" evidence="3"/>
<accession>A0AA35SUZ6</accession>
<dbReference type="GO" id="GO:0050660">
    <property type="term" value="F:flavin adenine dinucleotide binding"/>
    <property type="evidence" value="ECO:0007669"/>
    <property type="project" value="TreeGrafter"/>
</dbReference>
<dbReference type="GO" id="GO:0004148">
    <property type="term" value="F:dihydrolipoyl dehydrogenase (NADH) activity"/>
    <property type="evidence" value="ECO:0007669"/>
    <property type="project" value="UniProtKB-EC"/>
</dbReference>
<keyword evidence="4" id="KW-0285">Flavoprotein</keyword>
<keyword evidence="5" id="KW-0274">FAD</keyword>
<evidence type="ECO:0000256" key="3">
    <source>
        <dbReference type="ARBA" id="ARBA00012608"/>
    </source>
</evidence>
<evidence type="ECO:0000259" key="12">
    <source>
        <dbReference type="Pfam" id="PF07992"/>
    </source>
</evidence>
<protein>
    <recommendedName>
        <fullName evidence="3">dihydrolipoyl dehydrogenase</fullName>
        <ecNumber evidence="3">1.8.1.4</ecNumber>
    </recommendedName>
    <alternativeName>
        <fullName evidence="10">Dihydrolipoamide dehydrogenase</fullName>
    </alternativeName>
</protein>
<name>A0AA35SUZ6_GEOBA</name>
<comment type="cofactor">
    <cofactor evidence="1">
        <name>FAD</name>
        <dbReference type="ChEBI" id="CHEBI:57692"/>
    </cofactor>
</comment>
<dbReference type="GO" id="GO:0006103">
    <property type="term" value="P:2-oxoglutarate metabolic process"/>
    <property type="evidence" value="ECO:0007669"/>
    <property type="project" value="TreeGrafter"/>
</dbReference>
<reference evidence="13" key="1">
    <citation type="submission" date="2023-03" db="EMBL/GenBank/DDBJ databases">
        <authorList>
            <person name="Steffen K."/>
            <person name="Cardenas P."/>
        </authorList>
    </citation>
    <scope>NUCLEOTIDE SEQUENCE</scope>
</reference>
<organism evidence="13 14">
    <name type="scientific">Geodia barretti</name>
    <name type="common">Barrett's horny sponge</name>
    <dbReference type="NCBI Taxonomy" id="519541"/>
    <lineage>
        <taxon>Eukaryota</taxon>
        <taxon>Metazoa</taxon>
        <taxon>Porifera</taxon>
        <taxon>Demospongiae</taxon>
        <taxon>Heteroscleromorpha</taxon>
        <taxon>Tetractinellida</taxon>
        <taxon>Astrophorina</taxon>
        <taxon>Geodiidae</taxon>
        <taxon>Geodia</taxon>
    </lineage>
</organism>
<dbReference type="AlphaFoldDB" id="A0AA35SUZ6"/>
<dbReference type="InterPro" id="IPR023753">
    <property type="entry name" value="FAD/NAD-binding_dom"/>
</dbReference>
<evidence type="ECO:0000256" key="4">
    <source>
        <dbReference type="ARBA" id="ARBA00022630"/>
    </source>
</evidence>
<evidence type="ECO:0000256" key="1">
    <source>
        <dbReference type="ARBA" id="ARBA00001974"/>
    </source>
</evidence>
<comment type="catalytic activity">
    <reaction evidence="11">
        <text>N(6)-[(R)-dihydrolipoyl]-L-lysyl-[protein] + NAD(+) = N(6)-[(R)-lipoyl]-L-lysyl-[protein] + NADH + H(+)</text>
        <dbReference type="Rhea" id="RHEA:15045"/>
        <dbReference type="Rhea" id="RHEA-COMP:10474"/>
        <dbReference type="Rhea" id="RHEA-COMP:10475"/>
        <dbReference type="ChEBI" id="CHEBI:15378"/>
        <dbReference type="ChEBI" id="CHEBI:57540"/>
        <dbReference type="ChEBI" id="CHEBI:57945"/>
        <dbReference type="ChEBI" id="CHEBI:83099"/>
        <dbReference type="ChEBI" id="CHEBI:83100"/>
        <dbReference type="EC" id="1.8.1.4"/>
    </reaction>
</comment>
<keyword evidence="9" id="KW-0676">Redox-active center</keyword>
<evidence type="ECO:0000256" key="10">
    <source>
        <dbReference type="ARBA" id="ARBA00031281"/>
    </source>
</evidence>
<evidence type="ECO:0000256" key="2">
    <source>
        <dbReference type="ARBA" id="ARBA00007532"/>
    </source>
</evidence>
<dbReference type="InterPro" id="IPR012999">
    <property type="entry name" value="Pyr_OxRdtase_I_AS"/>
</dbReference>
<evidence type="ECO:0000256" key="5">
    <source>
        <dbReference type="ARBA" id="ARBA00022827"/>
    </source>
</evidence>
<evidence type="ECO:0000313" key="13">
    <source>
        <dbReference type="EMBL" id="CAI8036403.1"/>
    </source>
</evidence>
<gene>
    <name evidence="13" type="ORF">GBAR_LOCUS20388</name>
</gene>
<sequence length="143" mass="15434">MKAAIVERDALGGICLNWGCIPSKALLRNAEVTSLIQHSEEYGITVQGVKADFSRAIDRSRRVVDRLTRGVATLLRRNGVEHISGSGSLTNANTVLVKGAEGDRAVTTDKVIIATGARQRHIPPASPIRRQTVIIQRIVSGRS</sequence>
<keyword evidence="6" id="KW-0560">Oxidoreductase</keyword>
<keyword evidence="7" id="KW-0520">NAD</keyword>
<comment type="caution">
    <text evidence="13">The sequence shown here is derived from an EMBL/GenBank/DDBJ whole genome shotgun (WGS) entry which is preliminary data.</text>
</comment>
<evidence type="ECO:0000256" key="11">
    <source>
        <dbReference type="ARBA" id="ARBA00049187"/>
    </source>
</evidence>
<dbReference type="Proteomes" id="UP001174909">
    <property type="component" value="Unassembled WGS sequence"/>
</dbReference>
<dbReference type="PRINTS" id="PR00411">
    <property type="entry name" value="PNDRDTASEI"/>
</dbReference>
<dbReference type="InterPro" id="IPR050151">
    <property type="entry name" value="Class-I_Pyr_Nuc-Dis_Oxidored"/>
</dbReference>
<keyword evidence="8" id="KW-1015">Disulfide bond</keyword>
<dbReference type="PROSITE" id="PS00076">
    <property type="entry name" value="PYRIDINE_REDOX_1"/>
    <property type="match status" value="1"/>
</dbReference>
<evidence type="ECO:0000256" key="6">
    <source>
        <dbReference type="ARBA" id="ARBA00023002"/>
    </source>
</evidence>
<keyword evidence="14" id="KW-1185">Reference proteome</keyword>
<comment type="similarity">
    <text evidence="2">Belongs to the class-I pyridine nucleotide-disulfide oxidoreductase family.</text>
</comment>
<dbReference type="PANTHER" id="PTHR22912">
    <property type="entry name" value="DISULFIDE OXIDOREDUCTASE"/>
    <property type="match status" value="1"/>
</dbReference>
<dbReference type="Gene3D" id="3.50.50.60">
    <property type="entry name" value="FAD/NAD(P)-binding domain"/>
    <property type="match status" value="1"/>
</dbReference>